<dbReference type="GO" id="GO:0010468">
    <property type="term" value="P:regulation of gene expression"/>
    <property type="evidence" value="ECO:0007669"/>
    <property type="project" value="TreeGrafter"/>
</dbReference>
<sequence>MSSVNERSLEHIQALETGLSNPESNIQQSLNGSSLEIADYPPKSGLPEPVKEKNIIQEKIFSFEKSSVSSELNVSEEHNHTDKSTNELCLQEMNSLTVIQDKDVGHNAFEGDVPVTNVRCSLKGDEIPSGQKCEISPGQISPEDNQTSIVSNLHSDCCPSACDETLHQKSSEQSSPKTDKTLISSSPPLSVPDCKLISSDLPDDLANTSSGLMPALSVDEAVMNDLPDASSTQSSSSTEFPEVSAGHADLVNELIPHTSDASYSSNNNNLPHKKLCSYISEPSTESLLPEPSNGFPDVSDFQPLILDVRGSCNENLLDCPTDIQETNNSNANCVTQQVEGKDKFLDTMESIPKSAMEMLRGIMQLNQINQSKTIPEAHVISNSANSSQEMVTEETESVITKPGCSNSLLQNGTPDSAFNLLSQVANNKVDGSDQVATQVASLTSFPLTAEHASQHPHMITVNRIPVTCVLVQDTNSVSSNKVTLVIAKPGLLKPRNALGAEDSNKNRQILPAGSATDNASNETIINAENSVPSSPTKMTTIKERVANLVDKTIEKFVMKGRDLENSSILKIPSDTELKAMTHSNSSVQCSVCGEIYHNNVSLSNHLGRTVFNLLYECPICKIGIVFYNKCALWKHLRNHCKTLQYNNILQFKPYDFKTNQTEEIELVSTADIASLHTRDKTADHISISKMRTLPLLPTICGLNTLEQGRSECLLKCSMCNLVHLQVTQIQSPQVSVDKTLIQSCPSCGMFLPSLCSFRAHIRLHSKAVNNMICPECGHITLKNSLSLDDMKKAAFDHMDECKHFNRVVVLSCFCKEEFMLVKQLAHHFINKHLQTLFKCKFCLLAFTQHEHLLNHIKILHQNQYFAIEPSGIHVLCTYCQQLLKNP</sequence>
<dbReference type="PROSITE" id="PS50157">
    <property type="entry name" value="ZINC_FINGER_C2H2_2"/>
    <property type="match status" value="1"/>
</dbReference>
<evidence type="ECO:0000256" key="2">
    <source>
        <dbReference type="ARBA" id="ARBA00022723"/>
    </source>
</evidence>
<feature type="compositionally biased region" description="Polar residues" evidence="8">
    <location>
        <begin position="171"/>
        <end position="187"/>
    </location>
</feature>
<dbReference type="PANTHER" id="PTHR16515:SF49">
    <property type="entry name" value="GASTRULA ZINC FINGER PROTEIN XLCGF49.1-LIKE-RELATED"/>
    <property type="match status" value="1"/>
</dbReference>
<organism evidence="10 11">
    <name type="scientific">Lymnaea stagnalis</name>
    <name type="common">Great pond snail</name>
    <name type="synonym">Helix stagnalis</name>
    <dbReference type="NCBI Taxonomy" id="6523"/>
    <lineage>
        <taxon>Eukaryota</taxon>
        <taxon>Metazoa</taxon>
        <taxon>Spiralia</taxon>
        <taxon>Lophotrochozoa</taxon>
        <taxon>Mollusca</taxon>
        <taxon>Gastropoda</taxon>
        <taxon>Heterobranchia</taxon>
        <taxon>Euthyneura</taxon>
        <taxon>Panpulmonata</taxon>
        <taxon>Hygrophila</taxon>
        <taxon>Lymnaeoidea</taxon>
        <taxon>Lymnaeidae</taxon>
        <taxon>Lymnaea</taxon>
    </lineage>
</organism>
<feature type="compositionally biased region" description="Polar residues" evidence="8">
    <location>
        <begin position="18"/>
        <end position="34"/>
    </location>
</feature>
<feature type="region of interest" description="Disordered" evidence="8">
    <location>
        <begin position="495"/>
        <end position="517"/>
    </location>
</feature>
<dbReference type="InterPro" id="IPR050331">
    <property type="entry name" value="Zinc_finger"/>
</dbReference>
<dbReference type="PANTHER" id="PTHR16515">
    <property type="entry name" value="PR DOMAIN ZINC FINGER PROTEIN"/>
    <property type="match status" value="1"/>
</dbReference>
<keyword evidence="4 7" id="KW-0863">Zinc-finger</keyword>
<feature type="domain" description="C2H2-type" evidence="9">
    <location>
        <begin position="837"/>
        <end position="865"/>
    </location>
</feature>
<protein>
    <recommendedName>
        <fullName evidence="9">C2H2-type domain-containing protein</fullName>
    </recommendedName>
</protein>
<dbReference type="InterPro" id="IPR013087">
    <property type="entry name" value="Znf_C2H2_type"/>
</dbReference>
<feature type="non-terminal residue" evidence="10">
    <location>
        <position position="886"/>
    </location>
</feature>
<proteinExistence type="predicted"/>
<evidence type="ECO:0000313" key="10">
    <source>
        <dbReference type="EMBL" id="CAL1525965.1"/>
    </source>
</evidence>
<gene>
    <name evidence="10" type="ORF">GSLYS_00000142001</name>
</gene>
<dbReference type="PROSITE" id="PS00028">
    <property type="entry name" value="ZINC_FINGER_C2H2_1"/>
    <property type="match status" value="2"/>
</dbReference>
<evidence type="ECO:0000256" key="3">
    <source>
        <dbReference type="ARBA" id="ARBA00022737"/>
    </source>
</evidence>
<feature type="region of interest" description="Disordered" evidence="8">
    <location>
        <begin position="1"/>
        <end position="49"/>
    </location>
</feature>
<comment type="caution">
    <text evidence="10">The sequence shown here is derived from an EMBL/GenBank/DDBJ whole genome shotgun (WGS) entry which is preliminary data.</text>
</comment>
<evidence type="ECO:0000256" key="8">
    <source>
        <dbReference type="SAM" id="MobiDB-lite"/>
    </source>
</evidence>
<evidence type="ECO:0000256" key="5">
    <source>
        <dbReference type="ARBA" id="ARBA00022833"/>
    </source>
</evidence>
<dbReference type="Proteomes" id="UP001497497">
    <property type="component" value="Unassembled WGS sequence"/>
</dbReference>
<keyword evidence="5" id="KW-0862">Zinc</keyword>
<dbReference type="EMBL" id="CAXITT010000001">
    <property type="protein sequence ID" value="CAL1525965.1"/>
    <property type="molecule type" value="Genomic_DNA"/>
</dbReference>
<evidence type="ECO:0000256" key="4">
    <source>
        <dbReference type="ARBA" id="ARBA00022771"/>
    </source>
</evidence>
<evidence type="ECO:0000256" key="1">
    <source>
        <dbReference type="ARBA" id="ARBA00004123"/>
    </source>
</evidence>
<keyword evidence="2" id="KW-0479">Metal-binding</keyword>
<keyword evidence="3" id="KW-0677">Repeat</keyword>
<comment type="subcellular location">
    <subcellularLocation>
        <location evidence="1">Nucleus</location>
    </subcellularLocation>
</comment>
<accession>A0AAV2GWZ7</accession>
<feature type="region of interest" description="Disordered" evidence="8">
    <location>
        <begin position="168"/>
        <end position="187"/>
    </location>
</feature>
<evidence type="ECO:0000259" key="9">
    <source>
        <dbReference type="PROSITE" id="PS50157"/>
    </source>
</evidence>
<evidence type="ECO:0000256" key="6">
    <source>
        <dbReference type="ARBA" id="ARBA00023242"/>
    </source>
</evidence>
<keyword evidence="11" id="KW-1185">Reference proteome</keyword>
<keyword evidence="6" id="KW-0539">Nucleus</keyword>
<dbReference type="SMART" id="SM00355">
    <property type="entry name" value="ZnF_C2H2"/>
    <property type="match status" value="4"/>
</dbReference>
<dbReference type="GO" id="GO:0005634">
    <property type="term" value="C:nucleus"/>
    <property type="evidence" value="ECO:0007669"/>
    <property type="project" value="UniProtKB-SubCell"/>
</dbReference>
<name>A0AAV2GWZ7_LYMST</name>
<reference evidence="10 11" key="1">
    <citation type="submission" date="2024-04" db="EMBL/GenBank/DDBJ databases">
        <authorList>
            <consortium name="Genoscope - CEA"/>
            <person name="William W."/>
        </authorList>
    </citation>
    <scope>NUCLEOTIDE SEQUENCE [LARGE SCALE GENOMIC DNA]</scope>
</reference>
<evidence type="ECO:0000256" key="7">
    <source>
        <dbReference type="PROSITE-ProRule" id="PRU00042"/>
    </source>
</evidence>
<dbReference type="AlphaFoldDB" id="A0AAV2GWZ7"/>
<dbReference type="Gene3D" id="3.30.160.60">
    <property type="entry name" value="Classic Zinc Finger"/>
    <property type="match status" value="1"/>
</dbReference>
<dbReference type="GO" id="GO:0008270">
    <property type="term" value="F:zinc ion binding"/>
    <property type="evidence" value="ECO:0007669"/>
    <property type="project" value="UniProtKB-KW"/>
</dbReference>
<evidence type="ECO:0000313" key="11">
    <source>
        <dbReference type="Proteomes" id="UP001497497"/>
    </source>
</evidence>